<evidence type="ECO:0000313" key="6">
    <source>
        <dbReference type="EMBL" id="KAL0172360.1"/>
    </source>
</evidence>
<dbReference type="CDD" id="cd00096">
    <property type="entry name" value="Ig"/>
    <property type="match status" value="1"/>
</dbReference>
<feature type="non-terminal residue" evidence="6">
    <location>
        <position position="63"/>
    </location>
</feature>
<feature type="domain" description="Ig-like" evidence="5">
    <location>
        <begin position="1"/>
        <end position="63"/>
    </location>
</feature>
<dbReference type="Proteomes" id="UP001529510">
    <property type="component" value="Unassembled WGS sequence"/>
</dbReference>
<keyword evidence="3" id="KW-0325">Glycoprotein</keyword>
<dbReference type="InterPro" id="IPR013783">
    <property type="entry name" value="Ig-like_fold"/>
</dbReference>
<dbReference type="Gene3D" id="2.60.40.10">
    <property type="entry name" value="Immunoglobulins"/>
    <property type="match status" value="1"/>
</dbReference>
<dbReference type="InterPro" id="IPR036179">
    <property type="entry name" value="Ig-like_dom_sf"/>
</dbReference>
<dbReference type="PANTHER" id="PTHR44337">
    <property type="entry name" value="CARCINOEMBRYONIC ANTIGEN-RELATED CELL ADHESION MOLECULE 8"/>
    <property type="match status" value="1"/>
</dbReference>
<accession>A0ABD0PF52</accession>
<evidence type="ECO:0000313" key="7">
    <source>
        <dbReference type="Proteomes" id="UP001529510"/>
    </source>
</evidence>
<sequence>EGKAFNLSCNVVGPVDYIYWMKNGIQYLGADDTITFFNGNSTLSFYHLDLSDDGLYQCAASNA</sequence>
<keyword evidence="4" id="KW-0393">Immunoglobulin domain</keyword>
<dbReference type="InterPro" id="IPR052598">
    <property type="entry name" value="IgSF_CEA-related"/>
</dbReference>
<dbReference type="AlphaFoldDB" id="A0ABD0PF52"/>
<dbReference type="Pfam" id="PF13927">
    <property type="entry name" value="Ig_3"/>
    <property type="match status" value="1"/>
</dbReference>
<gene>
    <name evidence="6" type="ORF">M9458_032671</name>
</gene>
<organism evidence="6 7">
    <name type="scientific">Cirrhinus mrigala</name>
    <name type="common">Mrigala</name>
    <dbReference type="NCBI Taxonomy" id="683832"/>
    <lineage>
        <taxon>Eukaryota</taxon>
        <taxon>Metazoa</taxon>
        <taxon>Chordata</taxon>
        <taxon>Craniata</taxon>
        <taxon>Vertebrata</taxon>
        <taxon>Euteleostomi</taxon>
        <taxon>Actinopterygii</taxon>
        <taxon>Neopterygii</taxon>
        <taxon>Teleostei</taxon>
        <taxon>Ostariophysi</taxon>
        <taxon>Cypriniformes</taxon>
        <taxon>Cyprinidae</taxon>
        <taxon>Labeoninae</taxon>
        <taxon>Labeonini</taxon>
        <taxon>Cirrhinus</taxon>
    </lineage>
</organism>
<proteinExistence type="predicted"/>
<evidence type="ECO:0000256" key="1">
    <source>
        <dbReference type="ARBA" id="ARBA00022729"/>
    </source>
</evidence>
<keyword evidence="2" id="KW-1015">Disulfide bond</keyword>
<dbReference type="PROSITE" id="PS50835">
    <property type="entry name" value="IG_LIKE"/>
    <property type="match status" value="1"/>
</dbReference>
<keyword evidence="7" id="KW-1185">Reference proteome</keyword>
<name>A0ABD0PF52_CIRMR</name>
<dbReference type="PANTHER" id="PTHR44337:SF20">
    <property type="entry name" value="CARCINOEMBRYONIC ANTIGEN-RELATED CELL ADHESION MOLECULE 5-RELATED"/>
    <property type="match status" value="1"/>
</dbReference>
<dbReference type="EMBL" id="JAMKFB020000016">
    <property type="protein sequence ID" value="KAL0172360.1"/>
    <property type="molecule type" value="Genomic_DNA"/>
</dbReference>
<keyword evidence="1" id="KW-0732">Signal</keyword>
<evidence type="ECO:0000256" key="3">
    <source>
        <dbReference type="ARBA" id="ARBA00023180"/>
    </source>
</evidence>
<dbReference type="InterPro" id="IPR007110">
    <property type="entry name" value="Ig-like_dom"/>
</dbReference>
<protein>
    <recommendedName>
        <fullName evidence="5">Ig-like domain-containing protein</fullName>
    </recommendedName>
</protein>
<dbReference type="SUPFAM" id="SSF48726">
    <property type="entry name" value="Immunoglobulin"/>
    <property type="match status" value="1"/>
</dbReference>
<evidence type="ECO:0000256" key="2">
    <source>
        <dbReference type="ARBA" id="ARBA00023157"/>
    </source>
</evidence>
<evidence type="ECO:0000259" key="5">
    <source>
        <dbReference type="PROSITE" id="PS50835"/>
    </source>
</evidence>
<comment type="caution">
    <text evidence="6">The sequence shown here is derived from an EMBL/GenBank/DDBJ whole genome shotgun (WGS) entry which is preliminary data.</text>
</comment>
<reference evidence="6 7" key="1">
    <citation type="submission" date="2024-05" db="EMBL/GenBank/DDBJ databases">
        <title>Genome sequencing and assembly of Indian major carp, Cirrhinus mrigala (Hamilton, 1822).</title>
        <authorList>
            <person name="Mohindra V."/>
            <person name="Chowdhury L.M."/>
            <person name="Lal K."/>
            <person name="Jena J.K."/>
        </authorList>
    </citation>
    <scope>NUCLEOTIDE SEQUENCE [LARGE SCALE GENOMIC DNA]</scope>
    <source>
        <strain evidence="6">CM1030</strain>
        <tissue evidence="6">Blood</tissue>
    </source>
</reference>
<feature type="non-terminal residue" evidence="6">
    <location>
        <position position="1"/>
    </location>
</feature>
<evidence type="ECO:0000256" key="4">
    <source>
        <dbReference type="ARBA" id="ARBA00023319"/>
    </source>
</evidence>